<dbReference type="EMBL" id="FQUQ01000008">
    <property type="protein sequence ID" value="SHG87536.1"/>
    <property type="molecule type" value="Genomic_DNA"/>
</dbReference>
<evidence type="ECO:0000313" key="2">
    <source>
        <dbReference type="EMBL" id="SHG87536.1"/>
    </source>
</evidence>
<dbReference type="PANTHER" id="PTHR43415">
    <property type="entry name" value="SPERMIDINE N(1)-ACETYLTRANSFERASE"/>
    <property type="match status" value="1"/>
</dbReference>
<dbReference type="PANTHER" id="PTHR43415:SF5">
    <property type="entry name" value="ACETYLTRANSFERASE"/>
    <property type="match status" value="1"/>
</dbReference>
<evidence type="ECO:0000259" key="1">
    <source>
        <dbReference type="PROSITE" id="PS51186"/>
    </source>
</evidence>
<dbReference type="Gene3D" id="3.40.630.30">
    <property type="match status" value="1"/>
</dbReference>
<accession>A0A1M5ND48</accession>
<protein>
    <submittedName>
        <fullName evidence="2">Protein N-acetyltransferase, RimJ/RimL family</fullName>
    </submittedName>
</protein>
<organism evidence="2 3">
    <name type="scientific">Pedobacter caeni</name>
    <dbReference type="NCBI Taxonomy" id="288992"/>
    <lineage>
        <taxon>Bacteria</taxon>
        <taxon>Pseudomonadati</taxon>
        <taxon>Bacteroidota</taxon>
        <taxon>Sphingobacteriia</taxon>
        <taxon>Sphingobacteriales</taxon>
        <taxon>Sphingobacteriaceae</taxon>
        <taxon>Pedobacter</taxon>
    </lineage>
</organism>
<keyword evidence="3" id="KW-1185">Reference proteome</keyword>
<dbReference type="RefSeq" id="WP_073237936.1">
    <property type="nucleotide sequence ID" value="NZ_FQUQ01000008.1"/>
</dbReference>
<dbReference type="PROSITE" id="PS51186">
    <property type="entry name" value="GNAT"/>
    <property type="match status" value="1"/>
</dbReference>
<dbReference type="GO" id="GO:0016747">
    <property type="term" value="F:acyltransferase activity, transferring groups other than amino-acyl groups"/>
    <property type="evidence" value="ECO:0007669"/>
    <property type="project" value="InterPro"/>
</dbReference>
<dbReference type="Proteomes" id="UP000184287">
    <property type="component" value="Unassembled WGS sequence"/>
</dbReference>
<evidence type="ECO:0000313" key="3">
    <source>
        <dbReference type="Proteomes" id="UP000184287"/>
    </source>
</evidence>
<proteinExistence type="predicted"/>
<keyword evidence="2" id="KW-0808">Transferase</keyword>
<feature type="domain" description="N-acetyltransferase" evidence="1">
    <location>
        <begin position="2"/>
        <end position="164"/>
    </location>
</feature>
<name>A0A1M5ND48_9SPHI</name>
<reference evidence="3" key="1">
    <citation type="submission" date="2016-11" db="EMBL/GenBank/DDBJ databases">
        <authorList>
            <person name="Varghese N."/>
            <person name="Submissions S."/>
        </authorList>
    </citation>
    <scope>NUCLEOTIDE SEQUENCE [LARGE SCALE GENOMIC DNA]</scope>
    <source>
        <strain evidence="3">DSM 16990</strain>
    </source>
</reference>
<dbReference type="OrthoDB" id="9811523at2"/>
<gene>
    <name evidence="2" type="ORF">SAMN04488522_10897</name>
</gene>
<dbReference type="InterPro" id="IPR016181">
    <property type="entry name" value="Acyl_CoA_acyltransferase"/>
</dbReference>
<dbReference type="AlphaFoldDB" id="A0A1M5ND48"/>
<dbReference type="InterPro" id="IPR000182">
    <property type="entry name" value="GNAT_dom"/>
</dbReference>
<dbReference type="STRING" id="288992.SAMN04488522_10897"/>
<dbReference type="Pfam" id="PF00583">
    <property type="entry name" value="Acetyltransf_1"/>
    <property type="match status" value="1"/>
</dbReference>
<dbReference type="SUPFAM" id="SSF55729">
    <property type="entry name" value="Acyl-CoA N-acyltransferases (Nat)"/>
    <property type="match status" value="1"/>
</dbReference>
<sequence>MITLQPFEEEDFQRLISWLDNEELLVQFGGPLFSFPLTSAQLQNYKNDKSRLSFKVISLPDQEVIGHAELFPSDEEKTIKICRVLIGAETKRGQGSGQQVINELLKISFLQLGKEKVELNVYDWNTNAIKCYEKAGFILNANKTSQMVIKGNTWTAVNMSIDKQHWI</sequence>